<dbReference type="Pfam" id="PF13599">
    <property type="entry name" value="Pentapeptide_4"/>
    <property type="match status" value="1"/>
</dbReference>
<evidence type="ECO:0000313" key="2">
    <source>
        <dbReference type="Proteomes" id="UP000181884"/>
    </source>
</evidence>
<proteinExistence type="predicted"/>
<gene>
    <name evidence="1" type="ORF">RU97_GL001754</name>
</gene>
<protein>
    <submittedName>
        <fullName evidence="1">Pentapeptide repeat protein</fullName>
    </submittedName>
</protein>
<dbReference type="PANTHER" id="PTHR42999:SF1">
    <property type="entry name" value="PENTAPEPTIDE REPEAT-CONTAINING PROTEIN"/>
    <property type="match status" value="1"/>
</dbReference>
<dbReference type="AlphaFoldDB" id="A0A1L8RF42"/>
<organism evidence="1 2">
    <name type="scientific">Enterococcus canis</name>
    <dbReference type="NCBI Taxonomy" id="214095"/>
    <lineage>
        <taxon>Bacteria</taxon>
        <taxon>Bacillati</taxon>
        <taxon>Bacillota</taxon>
        <taxon>Bacilli</taxon>
        <taxon>Lactobacillales</taxon>
        <taxon>Enterococcaceae</taxon>
        <taxon>Enterococcus</taxon>
    </lineage>
</organism>
<dbReference type="InterPro" id="IPR001646">
    <property type="entry name" value="5peptide_repeat"/>
</dbReference>
<name>A0A1L8RF42_9ENTE</name>
<dbReference type="EMBL" id="JXKH01000004">
    <property type="protein sequence ID" value="OJG18357.1"/>
    <property type="molecule type" value="Genomic_DNA"/>
</dbReference>
<dbReference type="InterPro" id="IPR052949">
    <property type="entry name" value="PA_immunity-related"/>
</dbReference>
<dbReference type="STRING" id="214095.RU97_GL001754"/>
<dbReference type="SUPFAM" id="SSF141571">
    <property type="entry name" value="Pentapeptide repeat-like"/>
    <property type="match status" value="1"/>
</dbReference>
<sequence>MKKTKIKEPLLPSLEELPVTLKDETLIEQTLLQQQDYSYSHYTNLVIRESHLKQVFWGHSRLERFECSNVIFEKCDLSNLEWIGASFHQVVFKQCKLVGTNFAESFLRDVRFEDCLGNLASFSMTNLKAVAFQDCQLPESEFYELKWQNLNLAGCELTGSNWFRTKLAGLDFTRNSFEQIAFSQELLKGLKVNQEQALIIAAGLGIQIED</sequence>
<comment type="caution">
    <text evidence="1">The sequence shown here is derived from an EMBL/GenBank/DDBJ whole genome shotgun (WGS) entry which is preliminary data.</text>
</comment>
<reference evidence="1 2" key="1">
    <citation type="submission" date="2014-12" db="EMBL/GenBank/DDBJ databases">
        <title>Draft genome sequences of 29 type strains of Enterococci.</title>
        <authorList>
            <person name="Zhong Z."/>
            <person name="Sun Z."/>
            <person name="Liu W."/>
            <person name="Zhang W."/>
            <person name="Zhang H."/>
        </authorList>
    </citation>
    <scope>NUCLEOTIDE SEQUENCE [LARGE SCALE GENOMIC DNA]</scope>
    <source>
        <strain evidence="1 2">DSM 17029</strain>
    </source>
</reference>
<dbReference type="RefSeq" id="WP_067395912.1">
    <property type="nucleotide sequence ID" value="NZ_JXKH01000004.1"/>
</dbReference>
<evidence type="ECO:0000313" key="1">
    <source>
        <dbReference type="EMBL" id="OJG18357.1"/>
    </source>
</evidence>
<accession>A0A1L8RF42</accession>
<dbReference type="PANTHER" id="PTHR42999">
    <property type="entry name" value="ANTIBIOTIC RESISTANCE PROTEIN MCBG"/>
    <property type="match status" value="1"/>
</dbReference>
<keyword evidence="2" id="KW-1185">Reference proteome</keyword>
<dbReference type="Gene3D" id="2.160.20.80">
    <property type="entry name" value="E3 ubiquitin-protein ligase SopA"/>
    <property type="match status" value="1"/>
</dbReference>
<dbReference type="Proteomes" id="UP000181884">
    <property type="component" value="Unassembled WGS sequence"/>
</dbReference>